<proteinExistence type="predicted"/>
<evidence type="ECO:0000313" key="1">
    <source>
        <dbReference type="EMBL" id="HAZ7494890.1"/>
    </source>
</evidence>
<comment type="caution">
    <text evidence="1">The sequence shown here is derived from an EMBL/GenBank/DDBJ whole genome shotgun (WGS) entry which is preliminary data.</text>
</comment>
<protein>
    <submittedName>
        <fullName evidence="1">Rhs family protein</fullName>
    </submittedName>
</protein>
<feature type="non-terminal residue" evidence="1">
    <location>
        <position position="37"/>
    </location>
</feature>
<dbReference type="AlphaFoldDB" id="A0AAN5UKE4"/>
<name>A0AAN5UKE4_ECOLX</name>
<sequence>MGLRGGLNLYAYAPNPLSWIDPFGLSGVGIPYGFKSY</sequence>
<dbReference type="Proteomes" id="UP000868636">
    <property type="component" value="Unassembled WGS sequence"/>
</dbReference>
<evidence type="ECO:0000313" key="2">
    <source>
        <dbReference type="Proteomes" id="UP000868636"/>
    </source>
</evidence>
<reference evidence="1" key="1">
    <citation type="journal article" date="2018" name="Genome Biol.">
        <title>SKESA: strategic k-mer extension for scrupulous assemblies.</title>
        <authorList>
            <person name="Souvorov A."/>
            <person name="Agarwala R."/>
            <person name="Lipman D.J."/>
        </authorList>
    </citation>
    <scope>NUCLEOTIDE SEQUENCE</scope>
    <source>
        <strain evidence="1">SJP41</strain>
    </source>
</reference>
<gene>
    <name evidence="1" type="ORF">J8F57_005232</name>
</gene>
<reference evidence="1" key="2">
    <citation type="submission" date="2021-03" db="EMBL/GenBank/DDBJ databases">
        <authorList>
            <consortium name="NCBI Pathogen Detection Project"/>
        </authorList>
    </citation>
    <scope>NUCLEOTIDE SEQUENCE</scope>
    <source>
        <strain evidence="1">SJP41</strain>
    </source>
</reference>
<organism evidence="1 2">
    <name type="scientific">Escherichia coli</name>
    <dbReference type="NCBI Taxonomy" id="562"/>
    <lineage>
        <taxon>Bacteria</taxon>
        <taxon>Pseudomonadati</taxon>
        <taxon>Pseudomonadota</taxon>
        <taxon>Gammaproteobacteria</taxon>
        <taxon>Enterobacterales</taxon>
        <taxon>Enterobacteriaceae</taxon>
        <taxon>Escherichia</taxon>
    </lineage>
</organism>
<accession>A0AAN5UKE4</accession>
<dbReference type="Gene3D" id="2.180.10.10">
    <property type="entry name" value="RHS repeat-associated core"/>
    <property type="match status" value="1"/>
</dbReference>
<dbReference type="EMBL" id="DADPIR010000091">
    <property type="protein sequence ID" value="HAZ7494890.1"/>
    <property type="molecule type" value="Genomic_DNA"/>
</dbReference>